<sequence length="320" mass="36471">MMDNIISIFIVLLNLILSFGQKLSCTYANNEEFEYSCYMTIQNPDGLNNFTDISGEHLAGRSDYDVQNIIRTISSKSINVPSIICNKFQNTKTFAFGSIGVERVDENTFDGCKELTRLWLYDNKISYLPKNIFDPLVNLEDLAISNNKISSISIEWFTNLVNLEVLYLHNNQIEDIPKKVFRSLKQLSKLYLTSNNLKVIHSESFGMLPNLKEIYIYINQINAIDERMIDLTGVEIIDMNDNVCASGRIIDDSATRQSMRNALQRCFDNYKALFPETTTNPIATSFQTINGESNLPKGCFDSYSDEKGCSLQVENERLSK</sequence>
<feature type="signal peptide" evidence="3">
    <location>
        <begin position="1"/>
        <end position="20"/>
    </location>
</feature>
<dbReference type="InterPro" id="IPR003591">
    <property type="entry name" value="Leu-rich_rpt_typical-subtyp"/>
</dbReference>
<keyword evidence="1" id="KW-0433">Leucine-rich repeat</keyword>
<dbReference type="AlphaFoldDB" id="A0A9N9RL56"/>
<dbReference type="SMART" id="SM00365">
    <property type="entry name" value="LRR_SD22"/>
    <property type="match status" value="5"/>
</dbReference>
<dbReference type="Proteomes" id="UP001153620">
    <property type="component" value="Chromosome 1"/>
</dbReference>
<protein>
    <submittedName>
        <fullName evidence="4">Uncharacterized protein</fullName>
    </submittedName>
</protein>
<keyword evidence="5" id="KW-1185">Reference proteome</keyword>
<keyword evidence="2" id="KW-0677">Repeat</keyword>
<keyword evidence="3" id="KW-0732">Signal</keyword>
<dbReference type="PANTHER" id="PTHR24366">
    <property type="entry name" value="IG(IMMUNOGLOBULIN) AND LRR(LEUCINE RICH REPEAT) DOMAINS"/>
    <property type="match status" value="1"/>
</dbReference>
<proteinExistence type="predicted"/>
<accession>A0A9N9RL56</accession>
<reference evidence="4" key="1">
    <citation type="submission" date="2022-01" db="EMBL/GenBank/DDBJ databases">
        <authorList>
            <person name="King R."/>
        </authorList>
    </citation>
    <scope>NUCLEOTIDE SEQUENCE</scope>
</reference>
<evidence type="ECO:0000256" key="2">
    <source>
        <dbReference type="ARBA" id="ARBA00022737"/>
    </source>
</evidence>
<feature type="chain" id="PRO_5040434780" evidence="3">
    <location>
        <begin position="21"/>
        <end position="320"/>
    </location>
</feature>
<dbReference type="EMBL" id="OU895877">
    <property type="protein sequence ID" value="CAG9798464.1"/>
    <property type="molecule type" value="Genomic_DNA"/>
</dbReference>
<dbReference type="PROSITE" id="PS51450">
    <property type="entry name" value="LRR"/>
    <property type="match status" value="2"/>
</dbReference>
<evidence type="ECO:0000313" key="4">
    <source>
        <dbReference type="EMBL" id="CAG9798464.1"/>
    </source>
</evidence>
<evidence type="ECO:0000256" key="1">
    <source>
        <dbReference type="ARBA" id="ARBA00022614"/>
    </source>
</evidence>
<name>A0A9N9RL56_9DIPT</name>
<dbReference type="OrthoDB" id="676979at2759"/>
<dbReference type="InterPro" id="IPR032675">
    <property type="entry name" value="LRR_dom_sf"/>
</dbReference>
<dbReference type="SMART" id="SM00369">
    <property type="entry name" value="LRR_TYP"/>
    <property type="match status" value="5"/>
</dbReference>
<dbReference type="SUPFAM" id="SSF52058">
    <property type="entry name" value="L domain-like"/>
    <property type="match status" value="1"/>
</dbReference>
<reference evidence="4" key="2">
    <citation type="submission" date="2022-10" db="EMBL/GenBank/DDBJ databases">
        <authorList>
            <consortium name="ENA_rothamsted_submissions"/>
            <consortium name="culmorum"/>
            <person name="King R."/>
        </authorList>
    </citation>
    <scope>NUCLEOTIDE SEQUENCE</scope>
</reference>
<evidence type="ECO:0000313" key="5">
    <source>
        <dbReference type="Proteomes" id="UP001153620"/>
    </source>
</evidence>
<organism evidence="4 5">
    <name type="scientific">Chironomus riparius</name>
    <dbReference type="NCBI Taxonomy" id="315576"/>
    <lineage>
        <taxon>Eukaryota</taxon>
        <taxon>Metazoa</taxon>
        <taxon>Ecdysozoa</taxon>
        <taxon>Arthropoda</taxon>
        <taxon>Hexapoda</taxon>
        <taxon>Insecta</taxon>
        <taxon>Pterygota</taxon>
        <taxon>Neoptera</taxon>
        <taxon>Endopterygota</taxon>
        <taxon>Diptera</taxon>
        <taxon>Nematocera</taxon>
        <taxon>Chironomoidea</taxon>
        <taxon>Chironomidae</taxon>
        <taxon>Chironominae</taxon>
        <taxon>Chironomus</taxon>
    </lineage>
</organism>
<dbReference type="Gene3D" id="3.80.10.10">
    <property type="entry name" value="Ribonuclease Inhibitor"/>
    <property type="match status" value="2"/>
</dbReference>
<dbReference type="InterPro" id="IPR001611">
    <property type="entry name" value="Leu-rich_rpt"/>
</dbReference>
<evidence type="ECO:0000256" key="3">
    <source>
        <dbReference type="SAM" id="SignalP"/>
    </source>
</evidence>
<gene>
    <name evidence="4" type="ORF">CHIRRI_LOCUS1446</name>
</gene>
<dbReference type="Pfam" id="PF13855">
    <property type="entry name" value="LRR_8"/>
    <property type="match status" value="1"/>
</dbReference>